<evidence type="ECO:0000256" key="1">
    <source>
        <dbReference type="SAM" id="MobiDB-lite"/>
    </source>
</evidence>
<reference evidence="2 3" key="1">
    <citation type="submission" date="2024-11" db="EMBL/GenBank/DDBJ databases">
        <title>Adaptive evolution of stress response genes in parasites aligns with host niche diversity.</title>
        <authorList>
            <person name="Hahn C."/>
            <person name="Resl P."/>
        </authorList>
    </citation>
    <scope>NUCLEOTIDE SEQUENCE [LARGE SCALE GENOMIC DNA]</scope>
    <source>
        <strain evidence="2">EGGRZ-B1_66</strain>
        <tissue evidence="2">Body</tissue>
    </source>
</reference>
<dbReference type="EMBL" id="JBJKFK010005107">
    <property type="protein sequence ID" value="KAL3308517.1"/>
    <property type="molecule type" value="Genomic_DNA"/>
</dbReference>
<keyword evidence="3" id="KW-1185">Reference proteome</keyword>
<protein>
    <submittedName>
        <fullName evidence="2">Uncharacterized protein</fullName>
    </submittedName>
</protein>
<gene>
    <name evidence="2" type="ORF">Ciccas_012951</name>
</gene>
<organism evidence="2 3">
    <name type="scientific">Cichlidogyrus casuarinus</name>
    <dbReference type="NCBI Taxonomy" id="1844966"/>
    <lineage>
        <taxon>Eukaryota</taxon>
        <taxon>Metazoa</taxon>
        <taxon>Spiralia</taxon>
        <taxon>Lophotrochozoa</taxon>
        <taxon>Platyhelminthes</taxon>
        <taxon>Monogenea</taxon>
        <taxon>Monopisthocotylea</taxon>
        <taxon>Dactylogyridea</taxon>
        <taxon>Ancyrocephalidae</taxon>
        <taxon>Cichlidogyrus</taxon>
    </lineage>
</organism>
<evidence type="ECO:0000313" key="2">
    <source>
        <dbReference type="EMBL" id="KAL3308517.1"/>
    </source>
</evidence>
<sequence length="323" mass="36696">MLPARFLSFTLNTSNSANNSQCFSSFQGHLSKDNANCYGSTGPPLQRAMSGWSEANSDEFVVSPAHSRDQLPTMQVQADSESSSETIRRTASFADKSNDNPEHLHLIPAKTTLKSSTMRLAFDLTSTTSPELAGSDLVAQKLLVTEEPKRTELKYPAHNMRMFNEPMHYRPDDLEAFSKMSHEVCKCCSDRLTKNTEDAKIGSHIRAKRLHSLRPDCVIGRTFNIEKEPIRLLVQKYPSQLPKPTVANSGKKRQVYVCVIFLKIGEIDTIKEQYAADVLIKSKWREPEMDHRNDKLVRLMHIDNSPVTIFKSIDKFEWFEPIF</sequence>
<comment type="caution">
    <text evidence="2">The sequence shown here is derived from an EMBL/GenBank/DDBJ whole genome shotgun (WGS) entry which is preliminary data.</text>
</comment>
<accession>A0ABD2PPA2</accession>
<evidence type="ECO:0000313" key="3">
    <source>
        <dbReference type="Proteomes" id="UP001626550"/>
    </source>
</evidence>
<feature type="region of interest" description="Disordered" evidence="1">
    <location>
        <begin position="66"/>
        <end position="87"/>
    </location>
</feature>
<name>A0ABD2PPA2_9PLAT</name>
<feature type="compositionally biased region" description="Polar residues" evidence="1">
    <location>
        <begin position="70"/>
        <end position="85"/>
    </location>
</feature>
<dbReference type="AlphaFoldDB" id="A0ABD2PPA2"/>
<dbReference type="Proteomes" id="UP001626550">
    <property type="component" value="Unassembled WGS sequence"/>
</dbReference>
<proteinExistence type="predicted"/>